<proteinExistence type="predicted"/>
<feature type="compositionally biased region" description="Basic residues" evidence="1">
    <location>
        <begin position="155"/>
        <end position="169"/>
    </location>
</feature>
<organism evidence="2 3">
    <name type="scientific">Polypedilum vanderplanki</name>
    <name type="common">Sleeping chironomid midge</name>
    <dbReference type="NCBI Taxonomy" id="319348"/>
    <lineage>
        <taxon>Eukaryota</taxon>
        <taxon>Metazoa</taxon>
        <taxon>Ecdysozoa</taxon>
        <taxon>Arthropoda</taxon>
        <taxon>Hexapoda</taxon>
        <taxon>Insecta</taxon>
        <taxon>Pterygota</taxon>
        <taxon>Neoptera</taxon>
        <taxon>Endopterygota</taxon>
        <taxon>Diptera</taxon>
        <taxon>Nematocera</taxon>
        <taxon>Chironomoidea</taxon>
        <taxon>Chironomidae</taxon>
        <taxon>Chironominae</taxon>
        <taxon>Polypedilum</taxon>
        <taxon>Polypedilum</taxon>
    </lineage>
</organism>
<name>A0A9J6BN10_POLVA</name>
<comment type="caution">
    <text evidence="2">The sequence shown here is derived from an EMBL/GenBank/DDBJ whole genome shotgun (WGS) entry which is preliminary data.</text>
</comment>
<dbReference type="AlphaFoldDB" id="A0A9J6BN10"/>
<feature type="region of interest" description="Disordered" evidence="1">
    <location>
        <begin position="123"/>
        <end position="206"/>
    </location>
</feature>
<keyword evidence="3" id="KW-1185">Reference proteome</keyword>
<sequence>MEDSGFDSGDRVANFMQNKNNKKNIANIDDVAFRNPSLISGSNSVEASQVLIDQKSHHHHHLHEHNKKLSNINTCKSLHRKLEEKVNRAKRNFLHNEKLNQLENDIEEKKSISNLISIERLPFPRSSNSENHKPLVEYKSDNSDDDDEVTTFFPIHKKPKKSRSRKQQQKHKDVDTFSIQEMTIIESESDGNDGDKSSEEDDCDSQLNLELPSRTNDGILIKIRQMFCCTSNAQNMF</sequence>
<evidence type="ECO:0000256" key="1">
    <source>
        <dbReference type="SAM" id="MobiDB-lite"/>
    </source>
</evidence>
<dbReference type="EMBL" id="JADBJN010000003">
    <property type="protein sequence ID" value="KAG5670790.1"/>
    <property type="molecule type" value="Genomic_DNA"/>
</dbReference>
<evidence type="ECO:0000313" key="2">
    <source>
        <dbReference type="EMBL" id="KAG5670790.1"/>
    </source>
</evidence>
<gene>
    <name evidence="2" type="ORF">PVAND_001029</name>
</gene>
<dbReference type="OrthoDB" id="6119141at2759"/>
<feature type="compositionally biased region" description="Acidic residues" evidence="1">
    <location>
        <begin position="187"/>
        <end position="204"/>
    </location>
</feature>
<feature type="compositionally biased region" description="Basic and acidic residues" evidence="1">
    <location>
        <begin position="130"/>
        <end position="142"/>
    </location>
</feature>
<reference evidence="2" key="1">
    <citation type="submission" date="2021-03" db="EMBL/GenBank/DDBJ databases">
        <title>Chromosome level genome of the anhydrobiotic midge Polypedilum vanderplanki.</title>
        <authorList>
            <person name="Yoshida Y."/>
            <person name="Kikawada T."/>
            <person name="Gusev O."/>
        </authorList>
    </citation>
    <scope>NUCLEOTIDE SEQUENCE</scope>
    <source>
        <strain evidence="2">NIAS01</strain>
        <tissue evidence="2">Whole body or cell culture</tissue>
    </source>
</reference>
<evidence type="ECO:0000313" key="3">
    <source>
        <dbReference type="Proteomes" id="UP001107558"/>
    </source>
</evidence>
<dbReference type="Proteomes" id="UP001107558">
    <property type="component" value="Chromosome 3"/>
</dbReference>
<accession>A0A9J6BN10</accession>
<protein>
    <submittedName>
        <fullName evidence="2">Uncharacterized protein</fullName>
    </submittedName>
</protein>